<evidence type="ECO:0000313" key="1">
    <source>
        <dbReference type="EMBL" id="QPJ85537.1"/>
    </source>
</evidence>
<sequence length="386" mass="42909">MNKMIRPVWAEIDLDAIKYNIDSIKRRVDTKELIAVVKADAYGHGALDVSKTLVENGATKLAVAVITEAMELRHGNINTPIMILGYTPLEFAADLINYDIEQTIFDLEYAKKLSEIALNLGKKAKVHVALDTGMGRIGFLINDNSLNEILKISSLKGLEVVGIFTHFATADESDKNYSNKQYKKFTDFNEKLISKGVNIPLKHVSNSGAIIDMPNTYLDGVRAGIVLYGYYPSEDVLKQNLDLKKAITIKTQVAHVKILDKDEYVSYGRKFKTERKSIIATLPIGYADGYSRALTGKAKVIINGKFAPVVGTICMDQCMIDVTDVGDVHVGDEVIVLGKDKDLKFDADDMAKAMGTINYEVLCMIKQRIPRVYIEDGKVKSIRNYI</sequence>
<dbReference type="EC" id="5.1.1.1" evidence="1"/>
<name>A0ACD1BDK8_9CLOT</name>
<dbReference type="EMBL" id="CP051754">
    <property type="protein sequence ID" value="QPJ85537.1"/>
    <property type="molecule type" value="Genomic_DNA"/>
</dbReference>
<reference evidence="1" key="1">
    <citation type="submission" date="2020-04" db="EMBL/GenBank/DDBJ databases">
        <title>A novel bacterium ('Candidatus Sarcina troglodytae' sp. nov.) linked to a protracted, uniformly lethal epizootic among sanctuary western chimpanzees (Pan troglodytes verus) in Sierra Leone.</title>
        <authorList>
            <person name="Owens L.A."/>
            <person name="Colitti B."/>
            <person name="Hirji I."/>
            <person name="Pizaro A."/>
            <person name="Jaffe J.E."/>
            <person name="Moittie S."/>
            <person name="Bishop-Lilly K.A."/>
            <person name="Estrella L.A."/>
            <person name="Voegtly L.J."/>
            <person name="Kuhn J.H."/>
            <person name="Suen G."/>
            <person name="Deblois C.L."/>
            <person name="Dunn C."/>
            <person name="Juan-Salles C."/>
            <person name="Goldberg T.L."/>
        </authorList>
    </citation>
    <scope>NUCLEOTIDE SEQUENCE</scope>
    <source>
        <strain evidence="1">JB2</strain>
    </source>
</reference>
<gene>
    <name evidence="1" type="primary">alr</name>
    <name evidence="1" type="ORF">HH195_06220</name>
</gene>
<accession>A0ACD1BDK8</accession>
<keyword evidence="1" id="KW-0413">Isomerase</keyword>
<protein>
    <submittedName>
        <fullName evidence="1">Alanine racemase</fullName>
        <ecNumber evidence="1">5.1.1.1</ecNumber>
    </submittedName>
</protein>
<keyword evidence="2" id="KW-1185">Reference proteome</keyword>
<dbReference type="Proteomes" id="UP000594603">
    <property type="component" value="Chromosome"/>
</dbReference>
<organism evidence="1 2">
    <name type="scientific">Candidatus Sarcina troglodytae</name>
    <dbReference type="NCBI Taxonomy" id="2726954"/>
    <lineage>
        <taxon>Bacteria</taxon>
        <taxon>Bacillati</taxon>
        <taxon>Bacillota</taxon>
        <taxon>Clostridia</taxon>
        <taxon>Eubacteriales</taxon>
        <taxon>Clostridiaceae</taxon>
        <taxon>Sarcina</taxon>
    </lineage>
</organism>
<evidence type="ECO:0000313" key="2">
    <source>
        <dbReference type="Proteomes" id="UP000594603"/>
    </source>
</evidence>
<proteinExistence type="predicted"/>